<sequence>MAFHFILLLLFLFLLCPILQAAESQEPACGEEVCGNVTIFSAFGINRSCYTKPWFRVTCKPTPGGEKPFINVNGIELELLDSIYSDADADAVLISNPVTHINCDHLNEASMSMDLSGTPFFFSSDRNNFGSVGGGNLATILSKESDSLAGFVQPRCDDDASESGCYTEFTGNFTSYTVNMTAMYPDSKRRASAFIFNNNFFPPAYPLPTGINIGTTHFPAVLSWNSTYCGDLGQSRVVTSIAWLSFFFF</sequence>
<proteinExistence type="predicted"/>
<gene>
    <name evidence="2" type="ORF">PVK06_029874</name>
</gene>
<keyword evidence="1" id="KW-0732">Signal</keyword>
<comment type="caution">
    <text evidence="2">The sequence shown here is derived from an EMBL/GenBank/DDBJ whole genome shotgun (WGS) entry which is preliminary data.</text>
</comment>
<dbReference type="PANTHER" id="PTHR33491">
    <property type="entry name" value="OSJNBA0016N04.9 PROTEIN"/>
    <property type="match status" value="1"/>
</dbReference>
<reference evidence="2 3" key="1">
    <citation type="submission" date="2023-03" db="EMBL/GenBank/DDBJ databases">
        <title>WGS of Gossypium arboreum.</title>
        <authorList>
            <person name="Yu D."/>
        </authorList>
    </citation>
    <scope>NUCLEOTIDE SEQUENCE [LARGE SCALE GENOMIC DNA]</scope>
    <source>
        <tissue evidence="2">Leaf</tissue>
    </source>
</reference>
<feature type="chain" id="PRO_5045521141" description="Wall-associated receptor kinase galacturonan-binding domain-containing protein" evidence="1">
    <location>
        <begin position="22"/>
        <end position="249"/>
    </location>
</feature>
<accession>A0ABR0NLR9</accession>
<evidence type="ECO:0000313" key="3">
    <source>
        <dbReference type="Proteomes" id="UP001358586"/>
    </source>
</evidence>
<evidence type="ECO:0000313" key="2">
    <source>
        <dbReference type="EMBL" id="KAK5802289.1"/>
    </source>
</evidence>
<name>A0ABR0NLR9_GOSAR</name>
<dbReference type="Proteomes" id="UP001358586">
    <property type="component" value="Chromosome 9"/>
</dbReference>
<evidence type="ECO:0008006" key="4">
    <source>
        <dbReference type="Google" id="ProtNLM"/>
    </source>
</evidence>
<dbReference type="EMBL" id="JARKNE010000009">
    <property type="protein sequence ID" value="KAK5802289.1"/>
    <property type="molecule type" value="Genomic_DNA"/>
</dbReference>
<organism evidence="2 3">
    <name type="scientific">Gossypium arboreum</name>
    <name type="common">Tree cotton</name>
    <name type="synonym">Gossypium nanking</name>
    <dbReference type="NCBI Taxonomy" id="29729"/>
    <lineage>
        <taxon>Eukaryota</taxon>
        <taxon>Viridiplantae</taxon>
        <taxon>Streptophyta</taxon>
        <taxon>Embryophyta</taxon>
        <taxon>Tracheophyta</taxon>
        <taxon>Spermatophyta</taxon>
        <taxon>Magnoliopsida</taxon>
        <taxon>eudicotyledons</taxon>
        <taxon>Gunneridae</taxon>
        <taxon>Pentapetalae</taxon>
        <taxon>rosids</taxon>
        <taxon>malvids</taxon>
        <taxon>Malvales</taxon>
        <taxon>Malvaceae</taxon>
        <taxon>Malvoideae</taxon>
        <taxon>Gossypium</taxon>
    </lineage>
</organism>
<protein>
    <recommendedName>
        <fullName evidence="4">Wall-associated receptor kinase galacturonan-binding domain-containing protein</fullName>
    </recommendedName>
</protein>
<feature type="signal peptide" evidence="1">
    <location>
        <begin position="1"/>
        <end position="21"/>
    </location>
</feature>
<evidence type="ECO:0000256" key="1">
    <source>
        <dbReference type="SAM" id="SignalP"/>
    </source>
</evidence>
<keyword evidence="3" id="KW-1185">Reference proteome</keyword>